<reference evidence="5" key="1">
    <citation type="submission" date="2020-08" db="EMBL/GenBank/DDBJ databases">
        <title>Genome public.</title>
        <authorList>
            <person name="Liu C."/>
            <person name="Sun Q."/>
        </authorList>
    </citation>
    <scope>NUCLEOTIDE SEQUENCE</scope>
    <source>
        <strain evidence="5">NSJ-55</strain>
    </source>
</reference>
<keyword evidence="2 4" id="KW-0479">Metal-binding</keyword>
<dbReference type="GO" id="GO:0008270">
    <property type="term" value="F:zinc ion binding"/>
    <property type="evidence" value="ECO:0007669"/>
    <property type="project" value="UniProtKB-UniRule"/>
</dbReference>
<dbReference type="PANTHER" id="PTHR34535:SF3">
    <property type="entry name" value="HYDROGENASE MATURATION FACTOR HYPA"/>
    <property type="match status" value="1"/>
</dbReference>
<dbReference type="Gene3D" id="3.30.2320.80">
    <property type="match status" value="1"/>
</dbReference>
<dbReference type="AlphaFoldDB" id="A0A923RPK8"/>
<dbReference type="PIRSF" id="PIRSF004761">
    <property type="entry name" value="Hydrgn_mat_HypA"/>
    <property type="match status" value="1"/>
</dbReference>
<keyword evidence="1 4" id="KW-0533">Nickel</keyword>
<dbReference type="Pfam" id="PF01155">
    <property type="entry name" value="HypA"/>
    <property type="match status" value="1"/>
</dbReference>
<dbReference type="Proteomes" id="UP000652477">
    <property type="component" value="Unassembled WGS sequence"/>
</dbReference>
<keyword evidence="3 4" id="KW-0862">Zinc</keyword>
<dbReference type="InterPro" id="IPR000688">
    <property type="entry name" value="HypA/HybF"/>
</dbReference>
<comment type="similarity">
    <text evidence="4">Belongs to the HypA/HybF family.</text>
</comment>
<sequence length="114" mass="12779">MHELGIVFHIINSLEKIGEENQLKEVASVILEIGEVSGVADSYLKDCWKWAVKKSDLLNGAELLIEVIPAVTFCEDCSRTYETVKYGKTCPYCAGEHTYLMTGNEFNIKEIEAC</sequence>
<protein>
    <recommendedName>
        <fullName evidence="4">Hydrogenase maturation factor HypA</fullName>
    </recommendedName>
</protein>
<dbReference type="GO" id="GO:0016151">
    <property type="term" value="F:nickel cation binding"/>
    <property type="evidence" value="ECO:0007669"/>
    <property type="project" value="UniProtKB-UniRule"/>
</dbReference>
<evidence type="ECO:0000256" key="3">
    <source>
        <dbReference type="ARBA" id="ARBA00022833"/>
    </source>
</evidence>
<proteinExistence type="inferred from homology"/>
<dbReference type="RefSeq" id="WP_186874380.1">
    <property type="nucleotide sequence ID" value="NZ_JACOPF010000001.1"/>
</dbReference>
<feature type="binding site" evidence="4">
    <location>
        <position position="93"/>
    </location>
    <ligand>
        <name>Zn(2+)</name>
        <dbReference type="ChEBI" id="CHEBI:29105"/>
    </ligand>
</feature>
<feature type="binding site" evidence="4">
    <location>
        <position position="2"/>
    </location>
    <ligand>
        <name>Ni(2+)</name>
        <dbReference type="ChEBI" id="CHEBI:49786"/>
    </ligand>
</feature>
<dbReference type="GO" id="GO:0051604">
    <property type="term" value="P:protein maturation"/>
    <property type="evidence" value="ECO:0007669"/>
    <property type="project" value="InterPro"/>
</dbReference>
<organism evidence="5 6">
    <name type="scientific">Mediterraneibacter hominis</name>
    <dbReference type="NCBI Taxonomy" id="2763054"/>
    <lineage>
        <taxon>Bacteria</taxon>
        <taxon>Bacillati</taxon>
        <taxon>Bacillota</taxon>
        <taxon>Clostridia</taxon>
        <taxon>Lachnospirales</taxon>
        <taxon>Lachnospiraceae</taxon>
        <taxon>Mediterraneibacter</taxon>
    </lineage>
</organism>
<feature type="binding site" evidence="4">
    <location>
        <position position="74"/>
    </location>
    <ligand>
        <name>Zn(2+)</name>
        <dbReference type="ChEBI" id="CHEBI:29105"/>
    </ligand>
</feature>
<feature type="binding site" evidence="4">
    <location>
        <position position="77"/>
    </location>
    <ligand>
        <name>Zn(2+)</name>
        <dbReference type="ChEBI" id="CHEBI:29105"/>
    </ligand>
</feature>
<dbReference type="HAMAP" id="MF_00213">
    <property type="entry name" value="HypA_HybF"/>
    <property type="match status" value="1"/>
</dbReference>
<feature type="binding site" evidence="4">
    <location>
        <position position="90"/>
    </location>
    <ligand>
        <name>Zn(2+)</name>
        <dbReference type="ChEBI" id="CHEBI:29105"/>
    </ligand>
</feature>
<name>A0A923RPK8_9FIRM</name>
<evidence type="ECO:0000256" key="1">
    <source>
        <dbReference type="ARBA" id="ARBA00022596"/>
    </source>
</evidence>
<dbReference type="EMBL" id="JACOPF010000001">
    <property type="protein sequence ID" value="MBC5687708.1"/>
    <property type="molecule type" value="Genomic_DNA"/>
</dbReference>
<keyword evidence="6" id="KW-1185">Reference proteome</keyword>
<evidence type="ECO:0000313" key="6">
    <source>
        <dbReference type="Proteomes" id="UP000652477"/>
    </source>
</evidence>
<comment type="caution">
    <text evidence="5">The sequence shown here is derived from an EMBL/GenBank/DDBJ whole genome shotgun (WGS) entry which is preliminary data.</text>
</comment>
<evidence type="ECO:0000256" key="2">
    <source>
        <dbReference type="ARBA" id="ARBA00022723"/>
    </source>
</evidence>
<gene>
    <name evidence="4" type="primary">hypA</name>
    <name evidence="5" type="ORF">H8S37_01995</name>
</gene>
<accession>A0A923RPK8</accession>
<evidence type="ECO:0000313" key="5">
    <source>
        <dbReference type="EMBL" id="MBC5687708.1"/>
    </source>
</evidence>
<comment type="function">
    <text evidence="4">Involved in the maturation of [NiFe] hydrogenases. Required for nickel insertion into the metal center of the hydrogenase.</text>
</comment>
<evidence type="ECO:0000256" key="4">
    <source>
        <dbReference type="HAMAP-Rule" id="MF_00213"/>
    </source>
</evidence>
<dbReference type="PANTHER" id="PTHR34535">
    <property type="entry name" value="HYDROGENASE MATURATION FACTOR HYPA"/>
    <property type="match status" value="1"/>
</dbReference>